<feature type="compositionally biased region" description="Acidic residues" evidence="1">
    <location>
        <begin position="551"/>
        <end position="568"/>
    </location>
</feature>
<feature type="compositionally biased region" description="Gly residues" evidence="1">
    <location>
        <begin position="538"/>
        <end position="549"/>
    </location>
</feature>
<reference evidence="3" key="1">
    <citation type="submission" date="2020-07" db="EMBL/GenBank/DDBJ databases">
        <authorList>
            <person name="Nieuwenhuis M."/>
            <person name="Van De Peppel L.J.J."/>
        </authorList>
    </citation>
    <scope>NUCLEOTIDE SEQUENCE</scope>
    <source>
        <strain evidence="3">AP01</strain>
        <tissue evidence="3">Mycelium</tissue>
    </source>
</reference>
<keyword evidence="4" id="KW-1185">Reference proteome</keyword>
<feature type="compositionally biased region" description="Low complexity" evidence="1">
    <location>
        <begin position="427"/>
        <end position="438"/>
    </location>
</feature>
<sequence>MPPKKAKGKGKQQHEAQHDDHTSDLNDFGHGKVGTYEDDGWGNKDGNEAVGWGNDAGESGDGGQWGDNGWGGDADGDELEYVDHDGNVLQHVVHNNGAWVSHPLETIQEGSSPSQPEEIPIPPTSIPTLVPPPPPAAAPSESHDQRSAAQFQAAQHQGLHQGQPPLQPTQQVYTSASAMANRGARPAPARAEQRVQDPPPTNRPSYMWNPNPDSRPKPATSTTSAHQKASVQHTSAWRQDNNVDIWGSPKSKPNTLPEPAPAPPEPKGRQAWQDWGKKAQTPLPARAPPVQTRPAHFPWTSAHYDDDDDEEDDEEDHGYGRTDPWGRPTPRAPSGWGQDPRILKQSKVTFASGSDNGAGTGSKPVLSPQEHSEILQSLLNGLPQSQHGFPPQGGHPQKSGHQQRQQQIPHHPHASMDVGKKFKKQPQQKGGTWDDMGAAAGGGGGWGAGGGGDAWGANSAAGDNDGWGGAGGWDKPARGGEQGWGQGDGWDTQDNSWSNTKGSDTGWGDGAKVTGNDGWGKGGGGKKDNGGQKDDGFGDSGGWGNGKDSGWGDEDDGWDEGEGGEDEWDQSHRHHHAASSKLRHKHATWGEVRRESTTYHMPSKTLAHAMKGTNIKATNGVPPNKMDEYTNTQFLESGNKAFLGVQRAIFGRERKARDRIHWLFSPDKDERVSAVLAWIVAMEYNLGSFGLHKFLQSRERGALFVNVTFRLENYPNQPVFDWLTFDDLQKSTDRILQESVLTCNPSETVVIFVYLPSPTGNSVAMWRRKVKVPNNTRLRFQEHITAAKNGLRKDENYVVHVDEIFPPKQHHKGKAAHPPTQKTFAKQPPKANAKPLKSALAKHQRGQSLPNIPDLTVKQKRRWWQILRFA</sequence>
<feature type="compositionally biased region" description="Gly residues" evidence="1">
    <location>
        <begin position="439"/>
        <end position="454"/>
    </location>
</feature>
<protein>
    <recommendedName>
        <fullName evidence="2">CcmS related domain-containing protein</fullName>
    </recommendedName>
</protein>
<proteinExistence type="predicted"/>
<feature type="compositionally biased region" description="Basic and acidic residues" evidence="1">
    <location>
        <begin position="12"/>
        <end position="30"/>
    </location>
</feature>
<feature type="region of interest" description="Disordered" evidence="1">
    <location>
        <begin position="107"/>
        <end position="601"/>
    </location>
</feature>
<feature type="compositionally biased region" description="Low complexity" evidence="1">
    <location>
        <begin position="178"/>
        <end position="190"/>
    </location>
</feature>
<evidence type="ECO:0000256" key="1">
    <source>
        <dbReference type="SAM" id="MobiDB-lite"/>
    </source>
</evidence>
<feature type="compositionally biased region" description="Basic residues" evidence="1">
    <location>
        <begin position="1"/>
        <end position="11"/>
    </location>
</feature>
<feature type="region of interest" description="Disordered" evidence="1">
    <location>
        <begin position="809"/>
        <end position="834"/>
    </location>
</feature>
<feature type="compositionally biased region" description="Pro residues" evidence="1">
    <location>
        <begin position="119"/>
        <end position="137"/>
    </location>
</feature>
<dbReference type="Pfam" id="PF26617">
    <property type="entry name" value="CcmS-like"/>
    <property type="match status" value="1"/>
</dbReference>
<dbReference type="OrthoDB" id="3171339at2759"/>
<evidence type="ECO:0000313" key="3">
    <source>
        <dbReference type="EMBL" id="KAG5646453.1"/>
    </source>
</evidence>
<reference evidence="3" key="2">
    <citation type="submission" date="2021-10" db="EMBL/GenBank/DDBJ databases">
        <title>Phylogenomics reveals ancestral predisposition of the termite-cultivated fungus Termitomyces towards a domesticated lifestyle.</title>
        <authorList>
            <person name="Auxier B."/>
            <person name="Grum-Grzhimaylo A."/>
            <person name="Cardenas M.E."/>
            <person name="Lodge J.D."/>
            <person name="Laessoe T."/>
            <person name="Pedersen O."/>
            <person name="Smith M.E."/>
            <person name="Kuyper T.W."/>
            <person name="Franco-Molano E.A."/>
            <person name="Baroni T.J."/>
            <person name="Aanen D.K."/>
        </authorList>
    </citation>
    <scope>NUCLEOTIDE SEQUENCE</scope>
    <source>
        <strain evidence="3">AP01</strain>
        <tissue evidence="3">Mycelium</tissue>
    </source>
</reference>
<name>A0A9P7KDE0_9AGAR</name>
<feature type="compositionally biased region" description="Polar residues" evidence="1">
    <location>
        <begin position="346"/>
        <end position="357"/>
    </location>
</feature>
<feature type="compositionally biased region" description="Polar residues" evidence="1">
    <location>
        <begin position="374"/>
        <end position="387"/>
    </location>
</feature>
<dbReference type="Proteomes" id="UP000775547">
    <property type="component" value="Unassembled WGS sequence"/>
</dbReference>
<feature type="compositionally biased region" description="Low complexity" evidence="1">
    <location>
        <begin position="455"/>
        <end position="464"/>
    </location>
</feature>
<evidence type="ECO:0000259" key="2">
    <source>
        <dbReference type="Pfam" id="PF26617"/>
    </source>
</evidence>
<feature type="compositionally biased region" description="Pro residues" evidence="1">
    <location>
        <begin position="256"/>
        <end position="265"/>
    </location>
</feature>
<feature type="compositionally biased region" description="Polar residues" evidence="1">
    <location>
        <begin position="492"/>
        <end position="503"/>
    </location>
</feature>
<feature type="compositionally biased region" description="Basic and acidic residues" evidence="1">
    <location>
        <begin position="525"/>
        <end position="536"/>
    </location>
</feature>
<accession>A0A9P7KDE0</accession>
<gene>
    <name evidence="3" type="ORF">DXG03_003503</name>
</gene>
<feature type="region of interest" description="Disordered" evidence="1">
    <location>
        <begin position="1"/>
        <end position="83"/>
    </location>
</feature>
<organism evidence="3 4">
    <name type="scientific">Asterophora parasitica</name>
    <dbReference type="NCBI Taxonomy" id="117018"/>
    <lineage>
        <taxon>Eukaryota</taxon>
        <taxon>Fungi</taxon>
        <taxon>Dikarya</taxon>
        <taxon>Basidiomycota</taxon>
        <taxon>Agaricomycotina</taxon>
        <taxon>Agaricomycetes</taxon>
        <taxon>Agaricomycetidae</taxon>
        <taxon>Agaricales</taxon>
        <taxon>Tricholomatineae</taxon>
        <taxon>Lyophyllaceae</taxon>
        <taxon>Asterophora</taxon>
    </lineage>
</organism>
<evidence type="ECO:0000313" key="4">
    <source>
        <dbReference type="Proteomes" id="UP000775547"/>
    </source>
</evidence>
<dbReference type="InterPro" id="IPR058258">
    <property type="entry name" value="CcmS-like"/>
</dbReference>
<feature type="compositionally biased region" description="Gly residues" evidence="1">
    <location>
        <begin position="59"/>
        <end position="73"/>
    </location>
</feature>
<feature type="compositionally biased region" description="Acidic residues" evidence="1">
    <location>
        <begin position="305"/>
        <end position="316"/>
    </location>
</feature>
<dbReference type="AlphaFoldDB" id="A0A9P7KDE0"/>
<feature type="compositionally biased region" description="Low complexity" evidence="1">
    <location>
        <begin position="148"/>
        <end position="171"/>
    </location>
</feature>
<comment type="caution">
    <text evidence="3">The sequence shown here is derived from an EMBL/GenBank/DDBJ whole genome shotgun (WGS) entry which is preliminary data.</text>
</comment>
<feature type="compositionally biased region" description="Polar residues" evidence="1">
    <location>
        <begin position="219"/>
        <end position="242"/>
    </location>
</feature>
<dbReference type="EMBL" id="JABCKV010000021">
    <property type="protein sequence ID" value="KAG5646453.1"/>
    <property type="molecule type" value="Genomic_DNA"/>
</dbReference>
<feature type="domain" description="CcmS related" evidence="2">
    <location>
        <begin position="645"/>
        <end position="775"/>
    </location>
</feature>
<feature type="compositionally biased region" description="Basic residues" evidence="1">
    <location>
        <begin position="572"/>
        <end position="587"/>
    </location>
</feature>